<keyword evidence="2 5" id="KW-0812">Transmembrane</keyword>
<keyword evidence="5" id="KW-1003">Cell membrane</keyword>
<evidence type="ECO:0000313" key="7">
    <source>
        <dbReference type="Proteomes" id="UP000011682"/>
    </source>
</evidence>
<feature type="transmembrane region" description="Helical" evidence="5">
    <location>
        <begin position="203"/>
        <end position="225"/>
    </location>
</feature>
<keyword evidence="3 5" id="KW-1133">Transmembrane helix</keyword>
<dbReference type="InterPro" id="IPR002781">
    <property type="entry name" value="TM_pro_TauE-like"/>
</dbReference>
<evidence type="ECO:0000256" key="1">
    <source>
        <dbReference type="ARBA" id="ARBA00004141"/>
    </source>
</evidence>
<feature type="transmembrane region" description="Helical" evidence="5">
    <location>
        <begin position="237"/>
        <end position="255"/>
    </location>
</feature>
<sequence length="258" mass="26128">MPFHLILAIALSSVIGLSLGLLGGGGSILAVPVLVYVAGVTPHAAVPMSLAIVGTTSLVAGLLHQGSGRVSLKAALLFGAAGMGGAWFGAKLTHLISGRVLLLLFALLMLVVGSWMLAPFTQRLVAGSEQSEGRKPHLVLTLVAGLGVGGLTGFLGVGGGFLVVPALVLFCRLPIEHAVGTSLYVIALNSAAGFIGHPGGSRLSLGLTIAFTAAALVGAVVGHRIATRMHPQRLRSAFAWFVILVGAGMVARTLLSRG</sequence>
<feature type="transmembrane region" description="Helical" evidence="5">
    <location>
        <begin position="70"/>
        <end position="88"/>
    </location>
</feature>
<feature type="transmembrane region" description="Helical" evidence="5">
    <location>
        <begin position="44"/>
        <end position="64"/>
    </location>
</feature>
<comment type="subcellular location">
    <subcellularLocation>
        <location evidence="5">Cell membrane</location>
        <topology evidence="5">Multi-pass membrane protein</topology>
    </subcellularLocation>
    <subcellularLocation>
        <location evidence="1">Membrane</location>
        <topology evidence="1">Multi-pass membrane protein</topology>
    </subcellularLocation>
</comment>
<protein>
    <recommendedName>
        <fullName evidence="5">Probable membrane transporter protein</fullName>
    </recommendedName>
</protein>
<dbReference type="RefSeq" id="WP_002630329.1">
    <property type="nucleotide sequence ID" value="NZ_ANAH02000064.1"/>
</dbReference>
<proteinExistence type="inferred from homology"/>
<keyword evidence="4 5" id="KW-0472">Membrane</keyword>
<gene>
    <name evidence="6" type="ORF">D187_006808</name>
</gene>
<dbReference type="AlphaFoldDB" id="S9Q6V6"/>
<reference evidence="6" key="1">
    <citation type="submission" date="2013-05" db="EMBL/GenBank/DDBJ databases">
        <title>Genome assembly of Cystobacter fuscus DSM 2262.</title>
        <authorList>
            <person name="Sharma G."/>
            <person name="Khatri I."/>
            <person name="Kaur C."/>
            <person name="Mayilraj S."/>
            <person name="Subramanian S."/>
        </authorList>
    </citation>
    <scope>NUCLEOTIDE SEQUENCE [LARGE SCALE GENOMIC DNA]</scope>
    <source>
        <strain evidence="6">DSM 2262</strain>
    </source>
</reference>
<evidence type="ECO:0000256" key="2">
    <source>
        <dbReference type="ARBA" id="ARBA00022692"/>
    </source>
</evidence>
<evidence type="ECO:0000256" key="4">
    <source>
        <dbReference type="ARBA" id="ARBA00023136"/>
    </source>
</evidence>
<dbReference type="Pfam" id="PF01925">
    <property type="entry name" value="TauE"/>
    <property type="match status" value="1"/>
</dbReference>
<evidence type="ECO:0000256" key="3">
    <source>
        <dbReference type="ARBA" id="ARBA00022989"/>
    </source>
</evidence>
<feature type="transmembrane region" description="Helical" evidence="5">
    <location>
        <begin position="100"/>
        <end position="118"/>
    </location>
</feature>
<accession>S9Q6V6</accession>
<evidence type="ECO:0000313" key="6">
    <source>
        <dbReference type="EMBL" id="EPX57054.1"/>
    </source>
</evidence>
<dbReference type="PANTHER" id="PTHR43701">
    <property type="entry name" value="MEMBRANE TRANSPORTER PROTEIN MJ0441-RELATED"/>
    <property type="match status" value="1"/>
</dbReference>
<evidence type="ECO:0000256" key="5">
    <source>
        <dbReference type="RuleBase" id="RU363041"/>
    </source>
</evidence>
<dbReference type="eggNOG" id="COG0730">
    <property type="taxonomic scope" value="Bacteria"/>
</dbReference>
<feature type="transmembrane region" description="Helical" evidence="5">
    <location>
        <begin position="178"/>
        <end position="197"/>
    </location>
</feature>
<dbReference type="Proteomes" id="UP000011682">
    <property type="component" value="Unassembled WGS sequence"/>
</dbReference>
<keyword evidence="7" id="KW-1185">Reference proteome</keyword>
<comment type="caution">
    <text evidence="6">The sequence shown here is derived from an EMBL/GenBank/DDBJ whole genome shotgun (WGS) entry which is preliminary data.</text>
</comment>
<dbReference type="GO" id="GO:0005886">
    <property type="term" value="C:plasma membrane"/>
    <property type="evidence" value="ECO:0007669"/>
    <property type="project" value="UniProtKB-SubCell"/>
</dbReference>
<name>S9Q6V6_CYSF2</name>
<comment type="similarity">
    <text evidence="5">Belongs to the 4-toluene sulfonate uptake permease (TSUP) (TC 2.A.102) family.</text>
</comment>
<feature type="transmembrane region" description="Helical" evidence="5">
    <location>
        <begin position="138"/>
        <end position="171"/>
    </location>
</feature>
<dbReference type="InterPro" id="IPR051598">
    <property type="entry name" value="TSUP/Inactive_protease-like"/>
</dbReference>
<organism evidence="6 7">
    <name type="scientific">Cystobacter fuscus (strain ATCC 25194 / DSM 2262 / NBRC 100088 / M29)</name>
    <dbReference type="NCBI Taxonomy" id="1242864"/>
    <lineage>
        <taxon>Bacteria</taxon>
        <taxon>Pseudomonadati</taxon>
        <taxon>Myxococcota</taxon>
        <taxon>Myxococcia</taxon>
        <taxon>Myxococcales</taxon>
        <taxon>Cystobacterineae</taxon>
        <taxon>Archangiaceae</taxon>
        <taxon>Cystobacter</taxon>
    </lineage>
</organism>
<feature type="transmembrane region" description="Helical" evidence="5">
    <location>
        <begin position="6"/>
        <end position="37"/>
    </location>
</feature>
<dbReference type="PANTHER" id="PTHR43701:SF2">
    <property type="entry name" value="MEMBRANE TRANSPORTER PROTEIN YJNA-RELATED"/>
    <property type="match status" value="1"/>
</dbReference>
<dbReference type="OrthoDB" id="528320at2"/>
<dbReference type="EMBL" id="ANAH02000064">
    <property type="protein sequence ID" value="EPX57054.1"/>
    <property type="molecule type" value="Genomic_DNA"/>
</dbReference>